<feature type="region of interest" description="Disordered" evidence="1">
    <location>
        <begin position="1"/>
        <end position="97"/>
    </location>
</feature>
<feature type="compositionally biased region" description="Polar residues" evidence="1">
    <location>
        <begin position="49"/>
        <end position="97"/>
    </location>
</feature>
<evidence type="ECO:0000256" key="1">
    <source>
        <dbReference type="SAM" id="MobiDB-lite"/>
    </source>
</evidence>
<comment type="caution">
    <text evidence="2">The sequence shown here is derived from an EMBL/GenBank/DDBJ whole genome shotgun (WGS) entry which is preliminary data.</text>
</comment>
<proteinExistence type="predicted"/>
<evidence type="ECO:0000313" key="2">
    <source>
        <dbReference type="EMBL" id="CAB9531262.1"/>
    </source>
</evidence>
<name>A0A9N8F054_9STRA</name>
<keyword evidence="3" id="KW-1185">Reference proteome</keyword>
<sequence length="191" mass="21103">MGNQQKQEGGDHKQATRQQRSCSRQTAGTSRQTYAPHRMTTPGELTTPPVRTSPPQTTTIHPCQVTSGSAFSSPATCGSPPSYQLSGSSVASSNLAQHDTTMISQQLAEKKKKKKKQLVEALHQQEEETMERQAAFEARLSKQQQDINQSSVSTNGLVHTCWTKKQANLPHGYWRDQPYSFQCILFIGSPS</sequence>
<dbReference type="EMBL" id="CAICTM010003368">
    <property type="protein sequence ID" value="CAB9531262.1"/>
    <property type="molecule type" value="Genomic_DNA"/>
</dbReference>
<evidence type="ECO:0000313" key="3">
    <source>
        <dbReference type="Proteomes" id="UP001153069"/>
    </source>
</evidence>
<feature type="compositionally biased region" description="Polar residues" evidence="1">
    <location>
        <begin position="16"/>
        <end position="33"/>
    </location>
</feature>
<dbReference type="AlphaFoldDB" id="A0A9N8F054"/>
<dbReference type="Proteomes" id="UP001153069">
    <property type="component" value="Unassembled WGS sequence"/>
</dbReference>
<organism evidence="2 3">
    <name type="scientific">Seminavis robusta</name>
    <dbReference type="NCBI Taxonomy" id="568900"/>
    <lineage>
        <taxon>Eukaryota</taxon>
        <taxon>Sar</taxon>
        <taxon>Stramenopiles</taxon>
        <taxon>Ochrophyta</taxon>
        <taxon>Bacillariophyta</taxon>
        <taxon>Bacillariophyceae</taxon>
        <taxon>Bacillariophycidae</taxon>
        <taxon>Naviculales</taxon>
        <taxon>Naviculaceae</taxon>
        <taxon>Seminavis</taxon>
    </lineage>
</organism>
<reference evidence="2" key="1">
    <citation type="submission" date="2020-06" db="EMBL/GenBank/DDBJ databases">
        <authorList>
            <consortium name="Plant Systems Biology data submission"/>
        </authorList>
    </citation>
    <scope>NUCLEOTIDE SEQUENCE</scope>
    <source>
        <strain evidence="2">D6</strain>
    </source>
</reference>
<protein>
    <submittedName>
        <fullName evidence="2">Uncharacterized protein</fullName>
    </submittedName>
</protein>
<accession>A0A9N8F054</accession>
<gene>
    <name evidence="2" type="ORF">SEMRO_3370_G347320.1</name>
</gene>